<evidence type="ECO:0000313" key="4">
    <source>
        <dbReference type="Proteomes" id="UP000269265"/>
    </source>
</evidence>
<dbReference type="Gene3D" id="3.50.50.60">
    <property type="entry name" value="FAD/NAD(P)-binding domain"/>
    <property type="match status" value="1"/>
</dbReference>
<dbReference type="AlphaFoldDB" id="A0A426VHK1"/>
<keyword evidence="4" id="KW-1185">Reference proteome</keyword>
<dbReference type="Gene3D" id="3.30.9.10">
    <property type="entry name" value="D-Amino Acid Oxidase, subunit A, domain 2"/>
    <property type="match status" value="1"/>
</dbReference>
<dbReference type="OrthoDB" id="9790035at2"/>
<sequence>MHIGIAGAGLLGRLLAWTLAHHGHRVSVFDPAPGPQPLFDGQGAAGFTAAGMLSPLAELETAEADIAARGWVSIACWAGITSALAERGHAVPFARRGSLMVAHGADLGAARRVLAHLASKPLRDEGGNPSGHQAPSPQVLDSALLRSLEPSLHGANGPLHAWLLPGEAHIDTVRALQALHDDAPGVAWHWDQPVHTVEAHTLGLANGQARRADLAIDVRGIGARPALPVRGVRGETVWLHAPGLGLQRPVRLLHPRHRVYIVPRRGDTVLVGASEIESEDRSPVSLRSAVELMAAAHSVMPALAEARILRMDRNLRPALPDHRPRIDMAPGLLRINGLYRHGWLLAPSLVDDALTQLKLGRLPTHALPGIAAAMP</sequence>
<reference evidence="3 4" key="1">
    <citation type="submission" date="2018-12" db="EMBL/GenBank/DDBJ databases">
        <title>The whole draft genome of Aquabacterium sp. SJQ9.</title>
        <authorList>
            <person name="Sun L."/>
            <person name="Gao X."/>
            <person name="Chen W."/>
            <person name="Huang K."/>
        </authorList>
    </citation>
    <scope>NUCLEOTIDE SEQUENCE [LARGE SCALE GENOMIC DNA]</scope>
    <source>
        <strain evidence="3 4">SJQ9</strain>
    </source>
</reference>
<name>A0A426VHK1_9BURK</name>
<accession>A0A426VHK1</accession>
<evidence type="ECO:0000256" key="1">
    <source>
        <dbReference type="ARBA" id="ARBA00023002"/>
    </source>
</evidence>
<dbReference type="Proteomes" id="UP000269265">
    <property type="component" value="Unassembled WGS sequence"/>
</dbReference>
<dbReference type="PANTHER" id="PTHR13847:SF289">
    <property type="entry name" value="GLYCINE OXIDASE"/>
    <property type="match status" value="1"/>
</dbReference>
<comment type="caution">
    <text evidence="3">The sequence shown here is derived from an EMBL/GenBank/DDBJ whole genome shotgun (WGS) entry which is preliminary data.</text>
</comment>
<dbReference type="SUPFAM" id="SSF51971">
    <property type="entry name" value="Nucleotide-binding domain"/>
    <property type="match status" value="1"/>
</dbReference>
<organism evidence="3 4">
    <name type="scientific">Aquabacterium soli</name>
    <dbReference type="NCBI Taxonomy" id="2493092"/>
    <lineage>
        <taxon>Bacteria</taxon>
        <taxon>Pseudomonadati</taxon>
        <taxon>Pseudomonadota</taxon>
        <taxon>Betaproteobacteria</taxon>
        <taxon>Burkholderiales</taxon>
        <taxon>Aquabacterium</taxon>
    </lineage>
</organism>
<evidence type="ECO:0000313" key="3">
    <source>
        <dbReference type="EMBL" id="RRS06446.1"/>
    </source>
</evidence>
<dbReference type="GO" id="GO:0005737">
    <property type="term" value="C:cytoplasm"/>
    <property type="evidence" value="ECO:0007669"/>
    <property type="project" value="TreeGrafter"/>
</dbReference>
<dbReference type="InterPro" id="IPR006076">
    <property type="entry name" value="FAD-dep_OxRdtase"/>
</dbReference>
<protein>
    <submittedName>
        <fullName evidence="3">FAD-dependent oxidoreductase</fullName>
    </submittedName>
</protein>
<dbReference type="GO" id="GO:0016491">
    <property type="term" value="F:oxidoreductase activity"/>
    <property type="evidence" value="ECO:0007669"/>
    <property type="project" value="UniProtKB-KW"/>
</dbReference>
<proteinExistence type="predicted"/>
<dbReference type="PANTHER" id="PTHR13847">
    <property type="entry name" value="SARCOSINE DEHYDROGENASE-RELATED"/>
    <property type="match status" value="1"/>
</dbReference>
<feature type="domain" description="FAD dependent oxidoreductase" evidence="2">
    <location>
        <begin position="4"/>
        <end position="347"/>
    </location>
</feature>
<gene>
    <name evidence="3" type="ORF">EIP75_01270</name>
</gene>
<dbReference type="SUPFAM" id="SSF54373">
    <property type="entry name" value="FAD-linked reductases, C-terminal domain"/>
    <property type="match status" value="1"/>
</dbReference>
<dbReference type="InterPro" id="IPR036188">
    <property type="entry name" value="FAD/NAD-bd_sf"/>
</dbReference>
<dbReference type="Pfam" id="PF01266">
    <property type="entry name" value="DAO"/>
    <property type="match status" value="1"/>
</dbReference>
<evidence type="ECO:0000259" key="2">
    <source>
        <dbReference type="Pfam" id="PF01266"/>
    </source>
</evidence>
<keyword evidence="1" id="KW-0560">Oxidoreductase</keyword>
<dbReference type="EMBL" id="RSED01000001">
    <property type="protein sequence ID" value="RRS06446.1"/>
    <property type="molecule type" value="Genomic_DNA"/>
</dbReference>